<name>A0A2T0U998_9SPHI</name>
<evidence type="ECO:0000256" key="1">
    <source>
        <dbReference type="ARBA" id="ARBA00004651"/>
    </source>
</evidence>
<proteinExistence type="predicted"/>
<feature type="transmembrane region" description="Helical" evidence="6">
    <location>
        <begin position="345"/>
        <end position="365"/>
    </location>
</feature>
<comment type="subcellular location">
    <subcellularLocation>
        <location evidence="1">Cell membrane</location>
        <topology evidence="1">Multi-pass membrane protein</topology>
    </subcellularLocation>
</comment>
<feature type="transmembrane region" description="Helical" evidence="6">
    <location>
        <begin position="176"/>
        <end position="198"/>
    </location>
</feature>
<feature type="transmembrane region" description="Helical" evidence="6">
    <location>
        <begin position="266"/>
        <end position="287"/>
    </location>
</feature>
<feature type="transmembrane region" description="Helical" evidence="6">
    <location>
        <begin position="377"/>
        <end position="397"/>
    </location>
</feature>
<keyword evidence="2" id="KW-1003">Cell membrane</keyword>
<evidence type="ECO:0000256" key="6">
    <source>
        <dbReference type="SAM" id="Phobius"/>
    </source>
</evidence>
<protein>
    <submittedName>
        <fullName evidence="7">O-antigen/teichoic acid export membrane protein</fullName>
    </submittedName>
</protein>
<dbReference type="InterPro" id="IPR050833">
    <property type="entry name" value="Poly_Biosynth_Transport"/>
</dbReference>
<dbReference type="Proteomes" id="UP000238034">
    <property type="component" value="Unassembled WGS sequence"/>
</dbReference>
<dbReference type="AlphaFoldDB" id="A0A2T0U998"/>
<evidence type="ECO:0000256" key="3">
    <source>
        <dbReference type="ARBA" id="ARBA00022692"/>
    </source>
</evidence>
<dbReference type="EMBL" id="PVTH01000002">
    <property type="protein sequence ID" value="PRY54500.1"/>
    <property type="molecule type" value="Genomic_DNA"/>
</dbReference>
<evidence type="ECO:0000256" key="4">
    <source>
        <dbReference type="ARBA" id="ARBA00022989"/>
    </source>
</evidence>
<feature type="transmembrane region" description="Helical" evidence="6">
    <location>
        <begin position="232"/>
        <end position="254"/>
    </location>
</feature>
<dbReference type="PANTHER" id="PTHR30250">
    <property type="entry name" value="PST FAMILY PREDICTED COLANIC ACID TRANSPORTER"/>
    <property type="match status" value="1"/>
</dbReference>
<reference evidence="7 8" key="1">
    <citation type="submission" date="2018-03" db="EMBL/GenBank/DDBJ databases">
        <title>Genomic Encyclopedia of Type Strains, Phase III (KMG-III): the genomes of soil and plant-associated and newly described type strains.</title>
        <authorList>
            <person name="Whitman W."/>
        </authorList>
    </citation>
    <scope>NUCLEOTIDE SEQUENCE [LARGE SCALE GENOMIC DNA]</scope>
    <source>
        <strain evidence="7 8">CGMCC 1.9313</strain>
    </source>
</reference>
<evidence type="ECO:0000313" key="8">
    <source>
        <dbReference type="Proteomes" id="UP000238034"/>
    </source>
</evidence>
<evidence type="ECO:0000313" key="7">
    <source>
        <dbReference type="EMBL" id="PRY54500.1"/>
    </source>
</evidence>
<feature type="transmembrane region" description="Helical" evidence="6">
    <location>
        <begin position="308"/>
        <end position="333"/>
    </location>
</feature>
<feature type="transmembrane region" description="Helical" evidence="6">
    <location>
        <begin position="105"/>
        <end position="121"/>
    </location>
</feature>
<evidence type="ECO:0000256" key="2">
    <source>
        <dbReference type="ARBA" id="ARBA00022475"/>
    </source>
</evidence>
<dbReference type="GO" id="GO:0005886">
    <property type="term" value="C:plasma membrane"/>
    <property type="evidence" value="ECO:0007669"/>
    <property type="project" value="UniProtKB-SubCell"/>
</dbReference>
<organism evidence="7 8">
    <name type="scientific">Arcticibacter pallidicorallinus</name>
    <dbReference type="NCBI Taxonomy" id="1259464"/>
    <lineage>
        <taxon>Bacteria</taxon>
        <taxon>Pseudomonadati</taxon>
        <taxon>Bacteroidota</taxon>
        <taxon>Sphingobacteriia</taxon>
        <taxon>Sphingobacteriales</taxon>
        <taxon>Sphingobacteriaceae</taxon>
        <taxon>Arcticibacter</taxon>
    </lineage>
</organism>
<accession>A0A2T0U998</accession>
<keyword evidence="3 6" id="KW-0812">Transmembrane</keyword>
<gene>
    <name evidence="7" type="ORF">B0I27_102267</name>
</gene>
<dbReference type="OrthoDB" id="846354at2"/>
<keyword evidence="8" id="KW-1185">Reference proteome</keyword>
<dbReference type="PANTHER" id="PTHR30250:SF11">
    <property type="entry name" value="O-ANTIGEN TRANSPORTER-RELATED"/>
    <property type="match status" value="1"/>
</dbReference>
<feature type="transmembrane region" description="Helical" evidence="6">
    <location>
        <begin position="128"/>
        <end position="151"/>
    </location>
</feature>
<keyword evidence="5 6" id="KW-0472">Membrane</keyword>
<comment type="caution">
    <text evidence="7">The sequence shown here is derived from an EMBL/GenBank/DDBJ whole genome shotgun (WGS) entry which is preliminary data.</text>
</comment>
<dbReference type="RefSeq" id="WP_106291749.1">
    <property type="nucleotide sequence ID" value="NZ_PVTH01000002.1"/>
</dbReference>
<sequence length="428" mass="46903">MSTQQLYLNGKTSRLKHWVRVISLAGSAQLIVQATSFACGILVIRMLSTQEYALYTIANAVLGTMAVLNDGGVTTGAMSEGAKSWPDKGRLGSVLNTSLLLRKKFAIASLIVVLPILFYMLRSHDASWMLCCLISLSLIPAFLATISGSLLEIVPKLSQEIAPLQKLQVQNNVGRLALLCVCLFAMPWAFIAILVSGIPQIWMNFKLRLLASRHADFSTKADKQIKASILKIVYRIMPASIYYCLSGQITIWLSSVYGSTSVVAQLGALGRIAMLFNLFSVLFGALIMPRFARLPLQRDMLLRRFFQVVLLLFVLCVVIMVGAWAFSVQILWVLGPQYANLNDEVILSVLASCIGLIAGSAFNLYSNRGWTINPALLITLSLCTIGLGVLLIDISTIRGMINLQLFIVSSEAIMHGGYCVFRIKKIGS</sequence>
<keyword evidence="4 6" id="KW-1133">Transmembrane helix</keyword>
<feature type="transmembrane region" description="Helical" evidence="6">
    <location>
        <begin position="21"/>
        <end position="44"/>
    </location>
</feature>
<evidence type="ECO:0000256" key="5">
    <source>
        <dbReference type="ARBA" id="ARBA00023136"/>
    </source>
</evidence>